<keyword evidence="5" id="KW-0863">Zinc-finger</keyword>
<dbReference type="InterPro" id="IPR047187">
    <property type="entry name" value="SF1_C_Upf1"/>
</dbReference>
<evidence type="ECO:0000256" key="1">
    <source>
        <dbReference type="ARBA" id="ARBA00004496"/>
    </source>
</evidence>
<dbReference type="InterPro" id="IPR045055">
    <property type="entry name" value="DNA2/NAM7-like"/>
</dbReference>
<sequence>MEEENPEPGPSNWRRRHNQNIRNINGKPVLVQNINTYPRIQPARIQPNQQNKGQRMFSSRGATGPNRCQKPRSNYGVIQPIRQSGEEKSRDYKQRTKYIPFKTLEDIARGDAQDALQKINNRREAFMNIVGSPIDKHDIFVLVIEILSKVSSSPFVELKCKLILDVCNSDFIPNLRNYLTDLPYVNNKKNNNLYWNDQDTFWKNFITFFGELVTIAPSVASKKCRALIDSVSKTCLEFLNQNHAFELSQEYTLKLDEIRNEMTTFSNKYQAQVDSYRNRGEHINQDMPPPENFRILSIVPTRDDLMDSTPFVRPNIVQGAYNDVEHYLDVQFRLLREDCFGPIRDGIKQFLREPNKRKYDNVRIFHNVKFICPYVANLKMGAVVQIDLKSNRHFKKINWAHNKRFLFGSLVLFTKDNCKSFIAATIVDRDVNLLSNGKLPVALIYTRMDNSIYKLDTYTMIESEVYFEPYYRVLKAMQDSSFPRHLVMHQYIVKLDPEIKHPQYLTPNQEFNIRDIIQNDNILDYGEFPVTFKVLQPDTWPTKEELKFNESQYEAYRLALTHEFAVIQGPPGTGKTFIGIQVAKALLQNLESENGLLLIICYTNHALDQFLEAISKITKSIVRIGSQSRNKAMEEFSIMTLRKNHMSNTKYFNEQRFILVKSMNALQEALLELDVINNGVVSYSSLLYHVPELRYLRLYYMKNKIHVKDPLNHWLFENYNLAYTTNFEECLLEYEAMTNDENEDDRKRNEVVLDDLSTADKKVKMDNYASFSVSETKKQIRKLIYEYNKKINDNEKQLLQLSIQLLHSQILLYSDMAANRHINVTFRISSTTNFSAIPMRHRWSTYFTWVRKILNQVQEQVQTLEAEIPPMLEAYEETRLMMDAEIMKRMDVKVVGMTTSGAAKMRKLLSAVAPKIVIVEEAAEVLEQHIITALTRDCQHLILIGDHQQLRPSASHIKLARHYGIEVSLFERMITNGIHSRRLNVQHRMRPEIAALIAPNIYSDLANHPSVERFDNILGMEKNLYFFTHNFKEEESSDSNSRSNSTEADMTLALANYIILQGYKPEDVTILAAYSGQMFYMKQERYKYISLSQVKITLVDNYQGEESKIIILSLVRNNSENKIGFLGTENRICVALSRAQEGFYIFGNIDMLKEKSELWKKIAVTLENNGSLGDTLTVKCQNHPEQVRTLTTPEDFNGLPPEGGCYEKCTHQYVCGHVCQLYCHGYDRQHLALQCSQKCERIICELGHVCPMMCREQCEPCKVKVLKTLPCGHDMHVDCYREPDDPDNKCTASVDVTLPNCGHKAQKPCSEDINKAICHEPCIYRLEECGHVCRRKCHVTDDPDHENYKCNKPCARAKNGCSANLIGDRGEHQCPKECYMKCDDCHVQVSKKRTTCKHIESTACNKNIDEIPCKRKCARIMSCGHYCKLKCFENCGNCTQMVKKVIPECNHTIKIECMKTPTRINCQQKCTRILSCGHPCKAMCRIDCDQSHCTEPSSCEVKSPCGHFVTLPCNILASYKKGEVEAERLLEYCGAACGARLACGHECGGSCARCRQGRLHEPCNKTCHRINICGHQCQEPCNQICPPCKMKCEVKCPHSHCKQLCCEPCVPCQEPCSRRCPHGACSRRCGEACSRAACGVACARQLACGHACRGLCGEPCPPACRLCSPDTYPKDFRGEPYDDDEKLILLEDCGHVFSIEETDGWIYHGPETLEIRTCQKCRTPIINTYRYKDLVNDKFKNEINPIKIKVFGTKDIIQRKREELKHKMTDFISKYPDVLKENRALKNTFTNFQSAVTRKKEFVLHIEMQLRYLEVFEMIVECWAKYQTKAKTHNLPFGEKLQKYTLTLLDKLKVNTKFAMKLSEQQQKDIGNEIKRLYAIIQFAEMFVMAKPFLKEDARVTMQIEKTETAVFTLSIFNEDKTFECLKELQKIVNTSGIATKYERQMIVKAMNLNSGHWYKCPNGHFYCIGDCGGAMEVGTCPECQAKIGGTSHRLLSDNAHAPEMDGSQYPAWSEQNNLNNYANL</sequence>
<organism evidence="10 11">
    <name type="scientific">Trichoplusia ni</name>
    <name type="common">Cabbage looper</name>
    <dbReference type="NCBI Taxonomy" id="7111"/>
    <lineage>
        <taxon>Eukaryota</taxon>
        <taxon>Metazoa</taxon>
        <taxon>Ecdysozoa</taxon>
        <taxon>Arthropoda</taxon>
        <taxon>Hexapoda</taxon>
        <taxon>Insecta</taxon>
        <taxon>Pterygota</taxon>
        <taxon>Neoptera</taxon>
        <taxon>Endopterygota</taxon>
        <taxon>Lepidoptera</taxon>
        <taxon>Glossata</taxon>
        <taxon>Ditrysia</taxon>
        <taxon>Noctuoidea</taxon>
        <taxon>Noctuidae</taxon>
        <taxon>Plusiinae</taxon>
        <taxon>Trichoplusia</taxon>
    </lineage>
</organism>
<dbReference type="KEGG" id="tnl:113498514"/>
<dbReference type="InParanoid" id="A0A7E5W1E6"/>
<reference evidence="11" key="1">
    <citation type="submission" date="2025-08" db="UniProtKB">
        <authorList>
            <consortium name="RefSeq"/>
        </authorList>
    </citation>
    <scope>IDENTIFICATION</scope>
</reference>
<dbReference type="PROSITE" id="PS51981">
    <property type="entry name" value="ZF_RZ"/>
    <property type="match status" value="1"/>
</dbReference>
<evidence type="ECO:0000313" key="10">
    <source>
        <dbReference type="Proteomes" id="UP000322000"/>
    </source>
</evidence>
<dbReference type="SUPFAM" id="SSF52540">
    <property type="entry name" value="P-loop containing nucleoside triphosphate hydrolases"/>
    <property type="match status" value="1"/>
</dbReference>
<comment type="subcellular location">
    <subcellularLocation>
        <location evidence="1">Cytoplasm</location>
    </subcellularLocation>
</comment>
<dbReference type="FunFam" id="3.40.50.300:FF:000742">
    <property type="entry name" value="NFX1-type zinc finger-containing protein 1"/>
    <property type="match status" value="1"/>
</dbReference>
<evidence type="ECO:0000256" key="2">
    <source>
        <dbReference type="ARBA" id="ARBA00022490"/>
    </source>
</evidence>
<dbReference type="GeneID" id="113498514"/>
<dbReference type="Pfam" id="PF25396">
    <property type="entry name" value="ZNFX1"/>
    <property type="match status" value="1"/>
</dbReference>
<keyword evidence="7" id="KW-0391">Immunity</keyword>
<dbReference type="GO" id="GO:0031048">
    <property type="term" value="P:regulatory ncRNA-mediated heterochromatin formation"/>
    <property type="evidence" value="ECO:0007669"/>
    <property type="project" value="TreeGrafter"/>
</dbReference>
<keyword evidence="4" id="KW-0677">Repeat</keyword>
<proteinExistence type="predicted"/>
<dbReference type="InterPro" id="IPR027417">
    <property type="entry name" value="P-loop_NTPase"/>
</dbReference>
<dbReference type="PANTHER" id="PTHR10887">
    <property type="entry name" value="DNA2/NAM7 HELICASE FAMILY"/>
    <property type="match status" value="1"/>
</dbReference>
<protein>
    <submittedName>
        <fullName evidence="11">NFX1-type zinc finger-containing protein 1-like</fullName>
    </submittedName>
</protein>
<keyword evidence="2" id="KW-0963">Cytoplasm</keyword>
<dbReference type="Gene3D" id="3.40.50.300">
    <property type="entry name" value="P-loop containing nucleotide triphosphate hydrolases"/>
    <property type="match status" value="3"/>
</dbReference>
<dbReference type="OrthoDB" id="2423195at2759"/>
<keyword evidence="3" id="KW-0479">Metal-binding</keyword>
<dbReference type="InterPro" id="IPR000967">
    <property type="entry name" value="Znf_NFX1"/>
</dbReference>
<evidence type="ECO:0000256" key="4">
    <source>
        <dbReference type="ARBA" id="ARBA00022737"/>
    </source>
</evidence>
<dbReference type="InterPro" id="IPR041677">
    <property type="entry name" value="DNA2/NAM7_AAA_11"/>
</dbReference>
<dbReference type="RefSeq" id="XP_026734337.1">
    <property type="nucleotide sequence ID" value="XM_026878536.1"/>
</dbReference>
<gene>
    <name evidence="11" type="primary">LOC113498514</name>
</gene>
<dbReference type="SMART" id="SM00438">
    <property type="entry name" value="ZnF_NFX"/>
    <property type="match status" value="6"/>
</dbReference>
<dbReference type="CDD" id="cd06008">
    <property type="entry name" value="NF-X1-zinc-finger"/>
    <property type="match status" value="1"/>
</dbReference>
<dbReference type="InterPro" id="IPR041679">
    <property type="entry name" value="DNA2/NAM7-like_C"/>
</dbReference>
<accession>A0A7E5W1E6</accession>
<keyword evidence="10" id="KW-1185">Reference proteome</keyword>
<dbReference type="Pfam" id="PF13087">
    <property type="entry name" value="AAA_12"/>
    <property type="match status" value="1"/>
</dbReference>
<dbReference type="GO" id="GO:0004386">
    <property type="term" value="F:helicase activity"/>
    <property type="evidence" value="ECO:0007669"/>
    <property type="project" value="InterPro"/>
</dbReference>
<dbReference type="GO" id="GO:0031380">
    <property type="term" value="C:nuclear RNA-directed RNA polymerase complex"/>
    <property type="evidence" value="ECO:0007669"/>
    <property type="project" value="TreeGrafter"/>
</dbReference>
<dbReference type="GO" id="GO:0008270">
    <property type="term" value="F:zinc ion binding"/>
    <property type="evidence" value="ECO:0007669"/>
    <property type="project" value="UniProtKB-KW"/>
</dbReference>
<dbReference type="InterPro" id="IPR046439">
    <property type="entry name" value="ZF_RZ_dom"/>
</dbReference>
<dbReference type="PANTHER" id="PTHR10887:SF341">
    <property type="entry name" value="NFX1-TYPE ZINC FINGER-CONTAINING PROTEIN 1"/>
    <property type="match status" value="1"/>
</dbReference>
<evidence type="ECO:0000259" key="9">
    <source>
        <dbReference type="PROSITE" id="PS51981"/>
    </source>
</evidence>
<feature type="region of interest" description="Disordered" evidence="8">
    <location>
        <begin position="41"/>
        <end position="73"/>
    </location>
</feature>
<feature type="domain" description="RZ-type" evidence="9">
    <location>
        <begin position="1939"/>
        <end position="2010"/>
    </location>
</feature>
<keyword evidence="6" id="KW-0862">Zinc</keyword>
<evidence type="ECO:0000256" key="6">
    <source>
        <dbReference type="ARBA" id="ARBA00022833"/>
    </source>
</evidence>
<dbReference type="InterPro" id="IPR057373">
    <property type="entry name" value="ZNFX1"/>
</dbReference>
<dbReference type="CDD" id="cd18808">
    <property type="entry name" value="SF1_C_Upf1"/>
    <property type="match status" value="1"/>
</dbReference>
<evidence type="ECO:0000313" key="11">
    <source>
        <dbReference type="RefSeq" id="XP_026734337.1"/>
    </source>
</evidence>
<evidence type="ECO:0000256" key="5">
    <source>
        <dbReference type="ARBA" id="ARBA00022771"/>
    </source>
</evidence>
<dbReference type="Pfam" id="PF20173">
    <property type="entry name" value="ZnF_RZ-type"/>
    <property type="match status" value="1"/>
</dbReference>
<evidence type="ECO:0000256" key="3">
    <source>
        <dbReference type="ARBA" id="ARBA00022723"/>
    </source>
</evidence>
<name>A0A7E5W1E6_TRINI</name>
<dbReference type="GO" id="GO:0002376">
    <property type="term" value="P:immune system process"/>
    <property type="evidence" value="ECO:0007669"/>
    <property type="project" value="UniProtKB-KW"/>
</dbReference>
<dbReference type="Proteomes" id="UP000322000">
    <property type="component" value="Chromosome 11"/>
</dbReference>
<dbReference type="Pfam" id="PF13086">
    <property type="entry name" value="AAA_11"/>
    <property type="match status" value="1"/>
</dbReference>
<evidence type="ECO:0000256" key="8">
    <source>
        <dbReference type="SAM" id="MobiDB-lite"/>
    </source>
</evidence>
<evidence type="ECO:0000256" key="7">
    <source>
        <dbReference type="ARBA" id="ARBA00022859"/>
    </source>
</evidence>
<feature type="compositionally biased region" description="Polar residues" evidence="8">
    <location>
        <begin position="46"/>
        <end position="61"/>
    </location>
</feature>
<dbReference type="FunCoup" id="A0A7E5W1E6">
    <property type="interactions" value="4"/>
</dbReference>
<dbReference type="GO" id="GO:0005737">
    <property type="term" value="C:cytoplasm"/>
    <property type="evidence" value="ECO:0007669"/>
    <property type="project" value="UniProtKB-SubCell"/>
</dbReference>